<evidence type="ECO:0000259" key="2">
    <source>
        <dbReference type="Pfam" id="PF09992"/>
    </source>
</evidence>
<keyword evidence="4" id="KW-1185">Reference proteome</keyword>
<organism evidence="3 4">
    <name type="scientific">Falsigemmobacter faecalis</name>
    <dbReference type="NCBI Taxonomy" id="2488730"/>
    <lineage>
        <taxon>Bacteria</taxon>
        <taxon>Pseudomonadati</taxon>
        <taxon>Pseudomonadota</taxon>
        <taxon>Alphaproteobacteria</taxon>
        <taxon>Rhodobacterales</taxon>
        <taxon>Paracoccaceae</taxon>
        <taxon>Falsigemmobacter</taxon>
    </lineage>
</organism>
<name>A0A3P3DE28_9RHOB</name>
<keyword evidence="1" id="KW-0732">Signal</keyword>
<dbReference type="AlphaFoldDB" id="A0A3P3DE28"/>
<protein>
    <recommendedName>
        <fullName evidence="2">Phosphodiester glycosidase domain-containing protein</fullName>
    </recommendedName>
</protein>
<dbReference type="Proteomes" id="UP000282125">
    <property type="component" value="Unassembled WGS sequence"/>
</dbReference>
<evidence type="ECO:0000256" key="1">
    <source>
        <dbReference type="SAM" id="SignalP"/>
    </source>
</evidence>
<evidence type="ECO:0000313" key="3">
    <source>
        <dbReference type="EMBL" id="RRH72520.1"/>
    </source>
</evidence>
<dbReference type="EMBL" id="RRAZ01000023">
    <property type="protein sequence ID" value="RRH72520.1"/>
    <property type="molecule type" value="Genomic_DNA"/>
</dbReference>
<reference evidence="3 4" key="1">
    <citation type="submission" date="2018-11" db="EMBL/GenBank/DDBJ databases">
        <title>Gemmobacter sp. nov., YIM 102744-1 draft genome.</title>
        <authorList>
            <person name="Li G."/>
            <person name="Jiang Y."/>
        </authorList>
    </citation>
    <scope>NUCLEOTIDE SEQUENCE [LARGE SCALE GENOMIC DNA]</scope>
    <source>
        <strain evidence="3 4">YIM 102744-1</strain>
    </source>
</reference>
<proteinExistence type="predicted"/>
<sequence>MIAEKLIRAAAALLLSATGAFAMDAPPACREIPFEGIRHSVCEVRAGADLRLFLRDESGATLGSFSRIDQILAPEGQALRFAMNAGMYHSDRSPVGLHIEGGRELAPIVTASGPGNFGMTPNGVFCVTPEGSFQIRESRSFAKERPDCRFATQSGPLLLIEGALHPRFLPDSTSRYTRNGVGVSADGSRAYFVISGGRVSFHQFARFFRDALGLQQALYFDGNISRLYAPDLGRNDFGFAMGPVIGLVEPGR</sequence>
<feature type="signal peptide" evidence="1">
    <location>
        <begin position="1"/>
        <end position="22"/>
    </location>
</feature>
<dbReference type="OrthoDB" id="5515706at2"/>
<dbReference type="InterPro" id="IPR018711">
    <property type="entry name" value="NAGPA"/>
</dbReference>
<dbReference type="Pfam" id="PF09992">
    <property type="entry name" value="NAGPA"/>
    <property type="match status" value="1"/>
</dbReference>
<feature type="domain" description="Phosphodiester glycosidase" evidence="2">
    <location>
        <begin position="80"/>
        <end position="226"/>
    </location>
</feature>
<evidence type="ECO:0000313" key="4">
    <source>
        <dbReference type="Proteomes" id="UP000282125"/>
    </source>
</evidence>
<gene>
    <name evidence="3" type="ORF">EG244_14740</name>
</gene>
<accession>A0A3P3DE28</accession>
<comment type="caution">
    <text evidence="3">The sequence shown here is derived from an EMBL/GenBank/DDBJ whole genome shotgun (WGS) entry which is preliminary data.</text>
</comment>
<feature type="chain" id="PRO_5017984320" description="Phosphodiester glycosidase domain-containing protein" evidence="1">
    <location>
        <begin position="23"/>
        <end position="252"/>
    </location>
</feature>